<protein>
    <submittedName>
        <fullName evidence="1 3">Uncharacterized protein</fullName>
    </submittedName>
</protein>
<proteinExistence type="predicted"/>
<name>A0A183JIX6_9TREM</name>
<evidence type="ECO:0000313" key="1">
    <source>
        <dbReference type="EMBL" id="VDO76041.1"/>
    </source>
</evidence>
<dbReference type="WBParaSite" id="SCUD_0000265001-mRNA-1">
    <property type="protein sequence ID" value="SCUD_0000265001-mRNA-1"/>
    <property type="gene ID" value="SCUD_0000265001"/>
</dbReference>
<evidence type="ECO:0000313" key="3">
    <source>
        <dbReference type="WBParaSite" id="SCUD_0000265001-mRNA-1"/>
    </source>
</evidence>
<organism evidence="3">
    <name type="scientific">Schistosoma curassoni</name>
    <dbReference type="NCBI Taxonomy" id="6186"/>
    <lineage>
        <taxon>Eukaryota</taxon>
        <taxon>Metazoa</taxon>
        <taxon>Spiralia</taxon>
        <taxon>Lophotrochozoa</taxon>
        <taxon>Platyhelminthes</taxon>
        <taxon>Trematoda</taxon>
        <taxon>Digenea</taxon>
        <taxon>Strigeidida</taxon>
        <taxon>Schistosomatoidea</taxon>
        <taxon>Schistosomatidae</taxon>
        <taxon>Schistosoma</taxon>
    </lineage>
</organism>
<dbReference type="Proteomes" id="UP000279833">
    <property type="component" value="Unassembled WGS sequence"/>
</dbReference>
<reference evidence="1 2" key="2">
    <citation type="submission" date="2018-11" db="EMBL/GenBank/DDBJ databases">
        <authorList>
            <consortium name="Pathogen Informatics"/>
        </authorList>
    </citation>
    <scope>NUCLEOTIDE SEQUENCE [LARGE SCALE GENOMIC DNA]</scope>
    <source>
        <strain evidence="1">Dakar</strain>
        <strain evidence="2">Dakar, Senegal</strain>
    </source>
</reference>
<keyword evidence="2" id="KW-1185">Reference proteome</keyword>
<gene>
    <name evidence="1" type="ORF">SCUD_LOCUS2651</name>
</gene>
<reference evidence="3" key="1">
    <citation type="submission" date="2016-06" db="UniProtKB">
        <authorList>
            <consortium name="WormBaseParasite"/>
        </authorList>
    </citation>
    <scope>IDENTIFICATION</scope>
</reference>
<dbReference type="AlphaFoldDB" id="A0A183JIX6"/>
<dbReference type="EMBL" id="UZAK01002662">
    <property type="protein sequence ID" value="VDO76041.1"/>
    <property type="molecule type" value="Genomic_DNA"/>
</dbReference>
<evidence type="ECO:0000313" key="2">
    <source>
        <dbReference type="Proteomes" id="UP000279833"/>
    </source>
</evidence>
<accession>A0A183JIX6</accession>
<sequence length="74" mass="8355">MSELKLDCHEKSERTGWLFRPNVKLLSSAHPRSRAPLDSNSELIDLACERLAPRPLLCLLRSTLKKIVLISISS</sequence>